<dbReference type="CDD" id="cd10917">
    <property type="entry name" value="CE4_NodB_like_6s_7s"/>
    <property type="match status" value="1"/>
</dbReference>
<keyword evidence="1" id="KW-0472">Membrane</keyword>
<sequence>MLNYQKTNFISLAVLLVLLASSFFVSINWWWFLLVFIVRFVILFIGSFFISSNFHVKTYCANSLENRKIMALTFDDGPNENTLSILDILKKNNVNATFFCIGKNIEKHPGILKRIMEEGHVVGNHSYSHSNFFDFYRKKRLIAEIRKTDALIESISGKKVQLFRPPYGVTNPSIRRALEVTKHKVIGWNIRSLDGILKDEKIIFARIKKRIAPGGIVLLHDTSHTVAILERLMLYLEENEYKVVSIEELLNIKAYEN</sequence>
<evidence type="ECO:0000313" key="4">
    <source>
        <dbReference type="Proteomes" id="UP000184516"/>
    </source>
</evidence>
<dbReference type="GO" id="GO:0005975">
    <property type="term" value="P:carbohydrate metabolic process"/>
    <property type="evidence" value="ECO:0007669"/>
    <property type="project" value="InterPro"/>
</dbReference>
<dbReference type="GO" id="GO:0016810">
    <property type="term" value="F:hydrolase activity, acting on carbon-nitrogen (but not peptide) bonds"/>
    <property type="evidence" value="ECO:0007669"/>
    <property type="project" value="InterPro"/>
</dbReference>
<dbReference type="PROSITE" id="PS51677">
    <property type="entry name" value="NODB"/>
    <property type="match status" value="1"/>
</dbReference>
<dbReference type="RefSeq" id="WP_073371502.1">
    <property type="nucleotide sequence ID" value="NZ_FQWB01000007.1"/>
</dbReference>
<name>A0A1M5MX26_9FLAO</name>
<dbReference type="Pfam" id="PF01522">
    <property type="entry name" value="Polysacc_deac_1"/>
    <property type="match status" value="1"/>
</dbReference>
<dbReference type="OrthoDB" id="9812065at2"/>
<dbReference type="InterPro" id="IPR011330">
    <property type="entry name" value="Glyco_hydro/deAcase_b/a-brl"/>
</dbReference>
<evidence type="ECO:0000313" key="3">
    <source>
        <dbReference type="EMBL" id="SHG81874.1"/>
    </source>
</evidence>
<dbReference type="EMBL" id="FQWB01000007">
    <property type="protein sequence ID" value="SHG81874.1"/>
    <property type="molecule type" value="Genomic_DNA"/>
</dbReference>
<reference evidence="4" key="1">
    <citation type="submission" date="2016-11" db="EMBL/GenBank/DDBJ databases">
        <authorList>
            <person name="Varghese N."/>
            <person name="Submissions S."/>
        </authorList>
    </citation>
    <scope>NUCLEOTIDE SEQUENCE [LARGE SCALE GENOMIC DNA]</scope>
    <source>
        <strain evidence="4">DSM 19978</strain>
    </source>
</reference>
<evidence type="ECO:0000259" key="2">
    <source>
        <dbReference type="PROSITE" id="PS51677"/>
    </source>
</evidence>
<accession>A0A1M5MX26</accession>
<gene>
    <name evidence="3" type="ORF">SAMN05443549_10732</name>
</gene>
<protein>
    <submittedName>
        <fullName evidence="3">Peptidoglycan/xylan/chitin deacetylase, PgdA/CDA1 family</fullName>
    </submittedName>
</protein>
<dbReference type="InterPro" id="IPR002509">
    <property type="entry name" value="NODB_dom"/>
</dbReference>
<organism evidence="3 4">
    <name type="scientific">Flavobacterium fluvii</name>
    <dbReference type="NCBI Taxonomy" id="468056"/>
    <lineage>
        <taxon>Bacteria</taxon>
        <taxon>Pseudomonadati</taxon>
        <taxon>Bacteroidota</taxon>
        <taxon>Flavobacteriia</taxon>
        <taxon>Flavobacteriales</taxon>
        <taxon>Flavobacteriaceae</taxon>
        <taxon>Flavobacterium</taxon>
    </lineage>
</organism>
<feature type="transmembrane region" description="Helical" evidence="1">
    <location>
        <begin position="7"/>
        <end position="24"/>
    </location>
</feature>
<dbReference type="AlphaFoldDB" id="A0A1M5MX26"/>
<keyword evidence="1" id="KW-0812">Transmembrane</keyword>
<dbReference type="SUPFAM" id="SSF88713">
    <property type="entry name" value="Glycoside hydrolase/deacetylase"/>
    <property type="match status" value="1"/>
</dbReference>
<dbReference type="STRING" id="468056.SAMN05443549_10732"/>
<feature type="domain" description="NodB homology" evidence="2">
    <location>
        <begin position="68"/>
        <end position="244"/>
    </location>
</feature>
<feature type="transmembrane region" description="Helical" evidence="1">
    <location>
        <begin position="30"/>
        <end position="50"/>
    </location>
</feature>
<keyword evidence="1" id="KW-1133">Transmembrane helix</keyword>
<dbReference type="PANTHER" id="PTHR10587">
    <property type="entry name" value="GLYCOSYL TRANSFERASE-RELATED"/>
    <property type="match status" value="1"/>
</dbReference>
<keyword evidence="4" id="KW-1185">Reference proteome</keyword>
<dbReference type="Proteomes" id="UP000184516">
    <property type="component" value="Unassembled WGS sequence"/>
</dbReference>
<dbReference type="InterPro" id="IPR050248">
    <property type="entry name" value="Polysacc_deacetylase_ArnD"/>
</dbReference>
<proteinExistence type="predicted"/>
<evidence type="ECO:0000256" key="1">
    <source>
        <dbReference type="SAM" id="Phobius"/>
    </source>
</evidence>
<dbReference type="Gene3D" id="3.20.20.370">
    <property type="entry name" value="Glycoside hydrolase/deacetylase"/>
    <property type="match status" value="1"/>
</dbReference>